<feature type="domain" description="STAS" evidence="6">
    <location>
        <begin position="281"/>
        <end position="373"/>
    </location>
</feature>
<dbReference type="InterPro" id="IPR007624">
    <property type="entry name" value="RNA_pol_sigma70_r3"/>
</dbReference>
<dbReference type="RefSeq" id="WP_203714356.1">
    <property type="nucleotide sequence ID" value="NZ_BONE01000026.1"/>
</dbReference>
<dbReference type="Gene3D" id="1.20.120.1810">
    <property type="match status" value="1"/>
</dbReference>
<evidence type="ECO:0000313" key="7">
    <source>
        <dbReference type="EMBL" id="GIF74042.1"/>
    </source>
</evidence>
<dbReference type="CDD" id="cd07043">
    <property type="entry name" value="STAS_anti-anti-sigma_factors"/>
    <property type="match status" value="1"/>
</dbReference>
<protein>
    <recommendedName>
        <fullName evidence="6">STAS domain-containing protein</fullName>
    </recommendedName>
</protein>
<keyword evidence="2" id="KW-0731">Sigma factor</keyword>
<dbReference type="InterPro" id="IPR013325">
    <property type="entry name" value="RNA_pol_sigma_r2"/>
</dbReference>
<dbReference type="Pfam" id="PF01740">
    <property type="entry name" value="STAS"/>
    <property type="match status" value="1"/>
</dbReference>
<dbReference type="InterPro" id="IPR036388">
    <property type="entry name" value="WH-like_DNA-bd_sf"/>
</dbReference>
<keyword evidence="1" id="KW-0805">Transcription regulation</keyword>
<keyword evidence="4" id="KW-0804">Transcription</keyword>
<feature type="region of interest" description="Disordered" evidence="5">
    <location>
        <begin position="170"/>
        <end position="195"/>
    </location>
</feature>
<evidence type="ECO:0000259" key="6">
    <source>
        <dbReference type="PROSITE" id="PS50801"/>
    </source>
</evidence>
<dbReference type="Gene3D" id="1.10.10.10">
    <property type="entry name" value="Winged helix-like DNA-binding domain superfamily/Winged helix DNA-binding domain"/>
    <property type="match status" value="2"/>
</dbReference>
<proteinExistence type="predicted"/>
<dbReference type="InterPro" id="IPR007630">
    <property type="entry name" value="RNA_pol_sigma70_r4"/>
</dbReference>
<dbReference type="SUPFAM" id="SSF52091">
    <property type="entry name" value="SpoIIaa-like"/>
    <property type="match status" value="1"/>
</dbReference>
<dbReference type="Gene3D" id="3.30.750.24">
    <property type="entry name" value="STAS domain"/>
    <property type="match status" value="1"/>
</dbReference>
<dbReference type="InterPro" id="IPR036513">
    <property type="entry name" value="STAS_dom_sf"/>
</dbReference>
<dbReference type="SUPFAM" id="SSF88946">
    <property type="entry name" value="Sigma2 domain of RNA polymerase sigma factors"/>
    <property type="match status" value="1"/>
</dbReference>
<dbReference type="Pfam" id="PF04539">
    <property type="entry name" value="Sigma70_r3"/>
    <property type="match status" value="1"/>
</dbReference>
<evidence type="ECO:0000313" key="8">
    <source>
        <dbReference type="Proteomes" id="UP000604117"/>
    </source>
</evidence>
<keyword evidence="3" id="KW-0238">DNA-binding</keyword>
<evidence type="ECO:0000256" key="3">
    <source>
        <dbReference type="ARBA" id="ARBA00023125"/>
    </source>
</evidence>
<dbReference type="PANTHER" id="PTHR30385:SF4">
    <property type="entry name" value="RNA POLYMERASE SIGMA-E FACTOR"/>
    <property type="match status" value="1"/>
</dbReference>
<dbReference type="InterPro" id="IPR013324">
    <property type="entry name" value="RNA_pol_sigma_r3/r4-like"/>
</dbReference>
<organism evidence="7 8">
    <name type="scientific">Asanoa siamensis</name>
    <dbReference type="NCBI Taxonomy" id="926357"/>
    <lineage>
        <taxon>Bacteria</taxon>
        <taxon>Bacillati</taxon>
        <taxon>Actinomycetota</taxon>
        <taxon>Actinomycetes</taxon>
        <taxon>Micromonosporales</taxon>
        <taxon>Micromonosporaceae</taxon>
        <taxon>Asanoa</taxon>
    </lineage>
</organism>
<evidence type="ECO:0000256" key="1">
    <source>
        <dbReference type="ARBA" id="ARBA00023015"/>
    </source>
</evidence>
<dbReference type="CDD" id="cd06171">
    <property type="entry name" value="Sigma70_r4"/>
    <property type="match status" value="1"/>
</dbReference>
<dbReference type="NCBIfam" id="TIGR02937">
    <property type="entry name" value="sigma70-ECF"/>
    <property type="match status" value="1"/>
</dbReference>
<evidence type="ECO:0000256" key="5">
    <source>
        <dbReference type="SAM" id="MobiDB-lite"/>
    </source>
</evidence>
<name>A0ABQ4CRY3_9ACTN</name>
<gene>
    <name evidence="7" type="ORF">Asi02nite_35600</name>
</gene>
<keyword evidence="8" id="KW-1185">Reference proteome</keyword>
<dbReference type="Pfam" id="PF04542">
    <property type="entry name" value="Sigma70_r2"/>
    <property type="match status" value="1"/>
</dbReference>
<dbReference type="Pfam" id="PF04545">
    <property type="entry name" value="Sigma70_r4"/>
    <property type="match status" value="1"/>
</dbReference>
<comment type="caution">
    <text evidence="7">The sequence shown here is derived from an EMBL/GenBank/DDBJ whole genome shotgun (WGS) entry which is preliminary data.</text>
</comment>
<evidence type="ECO:0000256" key="4">
    <source>
        <dbReference type="ARBA" id="ARBA00023163"/>
    </source>
</evidence>
<evidence type="ECO:0000256" key="2">
    <source>
        <dbReference type="ARBA" id="ARBA00023082"/>
    </source>
</evidence>
<dbReference type="Proteomes" id="UP000604117">
    <property type="component" value="Unassembled WGS sequence"/>
</dbReference>
<accession>A0ABQ4CRY3</accession>
<dbReference type="EMBL" id="BONE01000026">
    <property type="protein sequence ID" value="GIF74042.1"/>
    <property type="molecule type" value="Genomic_DNA"/>
</dbReference>
<dbReference type="InterPro" id="IPR002645">
    <property type="entry name" value="STAS_dom"/>
</dbReference>
<sequence length="391" mass="43228">MAFHAPDGCGRTSTQPALDDLARDYAQARESGRDVEARRALLWEQALPMADRLARWFDHRGEPLEDLRQVARMGMVKAVNGLEADRGSFTGYAATTVRGELRRHFRDACWDTHVPRGVQELMLEVSRAIDDLTYELARAPTRAELADHLRVSPDDLELALRARQAYRARSLNRPAGPADDEQSEEVGDLIGGPDHDLEQVDDIQTVRLLITRLPAREQEILALRFYGNQSQAQIAAATGISQMHVSRLLSRALEWLRGGLLGDTPVPYPGAGDERQDGGTLRIAVRNDDGTARIAVRGEVDHDNVDELRPTLIFCARTARRGVTVDLREVPFVDAAAIAALADAYRVAWRRGTRLTLANAGRTVARSLAIAGLAPLLTREQPVAPRQRARP</sequence>
<dbReference type="PROSITE" id="PS50801">
    <property type="entry name" value="STAS"/>
    <property type="match status" value="1"/>
</dbReference>
<dbReference type="SUPFAM" id="SSF88659">
    <property type="entry name" value="Sigma3 and sigma4 domains of RNA polymerase sigma factors"/>
    <property type="match status" value="2"/>
</dbReference>
<feature type="compositionally biased region" description="Acidic residues" evidence="5">
    <location>
        <begin position="178"/>
        <end position="187"/>
    </location>
</feature>
<dbReference type="PANTHER" id="PTHR30385">
    <property type="entry name" value="SIGMA FACTOR F FLAGELLAR"/>
    <property type="match status" value="1"/>
</dbReference>
<dbReference type="InterPro" id="IPR014284">
    <property type="entry name" value="RNA_pol_sigma-70_dom"/>
</dbReference>
<dbReference type="InterPro" id="IPR007627">
    <property type="entry name" value="RNA_pol_sigma70_r2"/>
</dbReference>
<reference evidence="7 8" key="1">
    <citation type="submission" date="2021-01" db="EMBL/GenBank/DDBJ databases">
        <title>Whole genome shotgun sequence of Asanoa siamensis NBRC 107932.</title>
        <authorList>
            <person name="Komaki H."/>
            <person name="Tamura T."/>
        </authorList>
    </citation>
    <scope>NUCLEOTIDE SEQUENCE [LARGE SCALE GENOMIC DNA]</scope>
    <source>
        <strain evidence="7 8">NBRC 107932</strain>
    </source>
</reference>